<organism evidence="5 6">
    <name type="scientific">Dietzia kunjamensis subsp. schimae</name>
    <dbReference type="NCBI Taxonomy" id="498198"/>
    <lineage>
        <taxon>Bacteria</taxon>
        <taxon>Bacillati</taxon>
        <taxon>Actinomycetota</taxon>
        <taxon>Actinomycetes</taxon>
        <taxon>Mycobacteriales</taxon>
        <taxon>Dietziaceae</taxon>
        <taxon>Dietzia</taxon>
    </lineage>
</organism>
<dbReference type="PRINTS" id="PR00722">
    <property type="entry name" value="CHYMOTRYPSIN"/>
</dbReference>
<dbReference type="Pfam" id="PF00089">
    <property type="entry name" value="Trypsin"/>
    <property type="match status" value="1"/>
</dbReference>
<feature type="domain" description="Peptidase S1" evidence="4">
    <location>
        <begin position="59"/>
        <end position="289"/>
    </location>
</feature>
<comment type="caution">
    <text evidence="5">The sequence shown here is derived from an EMBL/GenBank/DDBJ whole genome shotgun (WGS) entry which is preliminary data.</text>
</comment>
<dbReference type="InterPro" id="IPR009003">
    <property type="entry name" value="Peptidase_S1_PA"/>
</dbReference>
<proteinExistence type="inferred from homology"/>
<dbReference type="PROSITE" id="PS50240">
    <property type="entry name" value="TRYPSIN_DOM"/>
    <property type="match status" value="1"/>
</dbReference>
<sequence>MRTHVEQPENSPPSPKLSFMRLTRHSGPTRPGRLVAAVAAIAGTVAASFAVAAPTAGAVVNGAPSGPAPWAVQITVFDGVLGAPCTGVVIHPRWVATAAHCGPTNPDAYTLGFGNLATVPGGFTATASLASPPIVGAFGSLDTGSLGRHTPAAAYKAPAGDFMLLKLRHPAPSPSVQRAGVDPAPGEVLRFHGFGETTPRGLRSPELRTGLTRLDRMEPRAGSRIGRSHTIQGGYGYGDSGGPVFQGDRLVGVHSGSDHDRRQPDGTNPARYESIPAQNGWIDWMIANR</sequence>
<evidence type="ECO:0000256" key="3">
    <source>
        <dbReference type="SAM" id="MobiDB-lite"/>
    </source>
</evidence>
<keyword evidence="2" id="KW-1015">Disulfide bond</keyword>
<dbReference type="Gene3D" id="2.40.10.10">
    <property type="entry name" value="Trypsin-like serine proteases"/>
    <property type="match status" value="2"/>
</dbReference>
<dbReference type="InterPro" id="IPR001314">
    <property type="entry name" value="Peptidase_S1A"/>
</dbReference>
<feature type="region of interest" description="Disordered" evidence="3">
    <location>
        <begin position="246"/>
        <end position="274"/>
    </location>
</feature>
<dbReference type="InterPro" id="IPR043504">
    <property type="entry name" value="Peptidase_S1_PA_chymotrypsin"/>
</dbReference>
<comment type="similarity">
    <text evidence="1">Belongs to the peptidase S1 family.</text>
</comment>
<dbReference type="PANTHER" id="PTHR24276">
    <property type="entry name" value="POLYSERASE-RELATED"/>
    <property type="match status" value="1"/>
</dbReference>
<evidence type="ECO:0000256" key="1">
    <source>
        <dbReference type="ARBA" id="ARBA00007664"/>
    </source>
</evidence>
<dbReference type="SMART" id="SM00020">
    <property type="entry name" value="Tryp_SPc"/>
    <property type="match status" value="1"/>
</dbReference>
<evidence type="ECO:0000256" key="2">
    <source>
        <dbReference type="ARBA" id="ARBA00023157"/>
    </source>
</evidence>
<dbReference type="EMBL" id="FXTG01000002">
    <property type="protein sequence ID" value="SMO56350.1"/>
    <property type="molecule type" value="Genomic_DNA"/>
</dbReference>
<gene>
    <name evidence="5" type="ORF">SAMN06265174_102342</name>
</gene>
<dbReference type="SUPFAM" id="SSF50494">
    <property type="entry name" value="Trypsin-like serine proteases"/>
    <property type="match status" value="1"/>
</dbReference>
<name>A0ABY1MZ06_9ACTN</name>
<protein>
    <submittedName>
        <fullName evidence="5">Trypsin</fullName>
    </submittedName>
</protein>
<evidence type="ECO:0000313" key="6">
    <source>
        <dbReference type="Proteomes" id="UP000315460"/>
    </source>
</evidence>
<dbReference type="PANTHER" id="PTHR24276:SF98">
    <property type="entry name" value="FI18310P1-RELATED"/>
    <property type="match status" value="1"/>
</dbReference>
<keyword evidence="6" id="KW-1185">Reference proteome</keyword>
<dbReference type="InterPro" id="IPR050430">
    <property type="entry name" value="Peptidase_S1"/>
</dbReference>
<evidence type="ECO:0000259" key="4">
    <source>
        <dbReference type="PROSITE" id="PS50240"/>
    </source>
</evidence>
<reference evidence="5 6" key="1">
    <citation type="submission" date="2017-05" db="EMBL/GenBank/DDBJ databases">
        <authorList>
            <person name="Varghese N."/>
            <person name="Submissions S."/>
        </authorList>
    </citation>
    <scope>NUCLEOTIDE SEQUENCE [LARGE SCALE GENOMIC DNA]</scope>
    <source>
        <strain evidence="5 6">DSM 45139</strain>
    </source>
</reference>
<evidence type="ECO:0000313" key="5">
    <source>
        <dbReference type="EMBL" id="SMO56350.1"/>
    </source>
</evidence>
<dbReference type="InterPro" id="IPR001254">
    <property type="entry name" value="Trypsin_dom"/>
</dbReference>
<accession>A0ABY1MZ06</accession>
<dbReference type="Proteomes" id="UP000315460">
    <property type="component" value="Unassembled WGS sequence"/>
</dbReference>